<gene>
    <name evidence="2" type="ORF">ACFQB0_11545</name>
</gene>
<feature type="transmembrane region" description="Helical" evidence="1">
    <location>
        <begin position="26"/>
        <end position="49"/>
    </location>
</feature>
<organism evidence="2 3">
    <name type="scientific">Luethyella okanaganae</name>
    <dbReference type="NCBI Taxonomy" id="69372"/>
    <lineage>
        <taxon>Bacteria</taxon>
        <taxon>Bacillati</taxon>
        <taxon>Actinomycetota</taxon>
        <taxon>Actinomycetes</taxon>
        <taxon>Micrococcales</taxon>
        <taxon>Microbacteriaceae</taxon>
        <taxon>Luethyella</taxon>
    </lineage>
</organism>
<dbReference type="EMBL" id="JBHSTP010000003">
    <property type="protein sequence ID" value="MFC6356741.1"/>
    <property type="molecule type" value="Genomic_DNA"/>
</dbReference>
<feature type="transmembrane region" description="Helical" evidence="1">
    <location>
        <begin position="210"/>
        <end position="231"/>
    </location>
</feature>
<protein>
    <recommendedName>
        <fullName evidence="4">ABC transporter permease</fullName>
    </recommendedName>
</protein>
<keyword evidence="1" id="KW-0472">Membrane</keyword>
<feature type="transmembrane region" description="Helical" evidence="1">
    <location>
        <begin position="69"/>
        <end position="88"/>
    </location>
</feature>
<dbReference type="Proteomes" id="UP001596306">
    <property type="component" value="Unassembled WGS sequence"/>
</dbReference>
<sequence length="283" mass="30590">MVALADKRSWAGRPRLAQDIARESRLILRWPVVVVAVAVWVGPLILGIVDARGGVYRDNLDFFGDLMNSPVSLVFPLLVVLVGCFRLFEELGHRAIVNTRMRSSVRATIATRLTASMLVAFGVFFIAVLAQAVLAFAIWPLLGNPSVDPSVYRMGQSDLAADQLERFGLSQAMAGGPIVYSLLMATWIGFGAAVYAAVGTAALVTLNNRFVALLTPMFVYFGLTLFTSLLQLPHFAPMFSLFPIGLTQQPVAVTVAPTVVVAVVVACCWILVMHGLTRNARLG</sequence>
<comment type="caution">
    <text evidence="2">The sequence shown here is derived from an EMBL/GenBank/DDBJ whole genome shotgun (WGS) entry which is preliminary data.</text>
</comment>
<dbReference type="RefSeq" id="WP_386731677.1">
    <property type="nucleotide sequence ID" value="NZ_JBHSTP010000003.1"/>
</dbReference>
<evidence type="ECO:0000313" key="2">
    <source>
        <dbReference type="EMBL" id="MFC6356741.1"/>
    </source>
</evidence>
<keyword evidence="1" id="KW-1133">Transmembrane helix</keyword>
<name>A0ABW1VFL7_9MICO</name>
<feature type="transmembrane region" description="Helical" evidence="1">
    <location>
        <begin position="178"/>
        <end position="198"/>
    </location>
</feature>
<proteinExistence type="predicted"/>
<keyword evidence="3" id="KW-1185">Reference proteome</keyword>
<accession>A0ABW1VFL7</accession>
<evidence type="ECO:0000313" key="3">
    <source>
        <dbReference type="Proteomes" id="UP001596306"/>
    </source>
</evidence>
<reference evidence="3" key="1">
    <citation type="journal article" date="2019" name="Int. J. Syst. Evol. Microbiol.">
        <title>The Global Catalogue of Microorganisms (GCM) 10K type strain sequencing project: providing services to taxonomists for standard genome sequencing and annotation.</title>
        <authorList>
            <consortium name="The Broad Institute Genomics Platform"/>
            <consortium name="The Broad Institute Genome Sequencing Center for Infectious Disease"/>
            <person name="Wu L."/>
            <person name="Ma J."/>
        </authorList>
    </citation>
    <scope>NUCLEOTIDE SEQUENCE [LARGE SCALE GENOMIC DNA]</scope>
    <source>
        <strain evidence="3">CCUG 43304</strain>
    </source>
</reference>
<feature type="transmembrane region" description="Helical" evidence="1">
    <location>
        <begin position="109"/>
        <end position="142"/>
    </location>
</feature>
<evidence type="ECO:0000256" key="1">
    <source>
        <dbReference type="SAM" id="Phobius"/>
    </source>
</evidence>
<keyword evidence="1" id="KW-0812">Transmembrane</keyword>
<evidence type="ECO:0008006" key="4">
    <source>
        <dbReference type="Google" id="ProtNLM"/>
    </source>
</evidence>
<feature type="transmembrane region" description="Helical" evidence="1">
    <location>
        <begin position="251"/>
        <end position="272"/>
    </location>
</feature>